<evidence type="ECO:0000313" key="3">
    <source>
        <dbReference type="Proteomes" id="UP001596028"/>
    </source>
</evidence>
<dbReference type="EMBL" id="JBHSEP010000017">
    <property type="protein sequence ID" value="MFC4600538.1"/>
    <property type="molecule type" value="Genomic_DNA"/>
</dbReference>
<feature type="compositionally biased region" description="Basic and acidic residues" evidence="1">
    <location>
        <begin position="32"/>
        <end position="49"/>
    </location>
</feature>
<sequence length="96" mass="10496">MDFYVGGICCESAMSRYGKLSRNFPKQMKGGFEQKRDGGERPHSERHGEGLPNDPQPLLAVHYGRAIAAIRRSSPEGRVYGVSDGGSAANQCRLAR</sequence>
<accession>A0ABV9FH36</accession>
<reference evidence="3" key="1">
    <citation type="journal article" date="2019" name="Int. J. Syst. Evol. Microbiol.">
        <title>The Global Catalogue of Microorganisms (GCM) 10K type strain sequencing project: providing services to taxonomists for standard genome sequencing and annotation.</title>
        <authorList>
            <consortium name="The Broad Institute Genomics Platform"/>
            <consortium name="The Broad Institute Genome Sequencing Center for Infectious Disease"/>
            <person name="Wu L."/>
            <person name="Ma J."/>
        </authorList>
    </citation>
    <scope>NUCLEOTIDE SEQUENCE [LARGE SCALE GENOMIC DNA]</scope>
    <source>
        <strain evidence="3">CCUG 49571</strain>
    </source>
</reference>
<name>A0ABV9FH36_9BACL</name>
<keyword evidence="3" id="KW-1185">Reference proteome</keyword>
<comment type="caution">
    <text evidence="2">The sequence shown here is derived from an EMBL/GenBank/DDBJ whole genome shotgun (WGS) entry which is preliminary data.</text>
</comment>
<evidence type="ECO:0000256" key="1">
    <source>
        <dbReference type="SAM" id="MobiDB-lite"/>
    </source>
</evidence>
<dbReference type="Proteomes" id="UP001596028">
    <property type="component" value="Unassembled WGS sequence"/>
</dbReference>
<dbReference type="RefSeq" id="WP_378099715.1">
    <property type="nucleotide sequence ID" value="NZ_JBHSEP010000017.1"/>
</dbReference>
<evidence type="ECO:0000313" key="2">
    <source>
        <dbReference type="EMBL" id="MFC4600538.1"/>
    </source>
</evidence>
<protein>
    <submittedName>
        <fullName evidence="2">Uncharacterized protein</fullName>
    </submittedName>
</protein>
<proteinExistence type="predicted"/>
<organism evidence="2 3">
    <name type="scientific">Cohnella hongkongensis</name>
    <dbReference type="NCBI Taxonomy" id="178337"/>
    <lineage>
        <taxon>Bacteria</taxon>
        <taxon>Bacillati</taxon>
        <taxon>Bacillota</taxon>
        <taxon>Bacilli</taxon>
        <taxon>Bacillales</taxon>
        <taxon>Paenibacillaceae</taxon>
        <taxon>Cohnella</taxon>
    </lineage>
</organism>
<feature type="region of interest" description="Disordered" evidence="1">
    <location>
        <begin position="24"/>
        <end position="57"/>
    </location>
</feature>
<gene>
    <name evidence="2" type="ORF">ACFO3S_20005</name>
</gene>